<sequence length="463" mass="51772">MEHEKNIDILIKGCDIVTFDKDNTVLRDGYIAIKENKILCMGSKKEFPTKFIAKETIEASGMIAMPGLVDGHYHTGQQLLRGSLAAIHRKHLSKSPHWKNYYIPFETGLTPEDVYYSGLVGYTSMISVGTTCFMEAGGPHPDEMARAASDVGIRGYVSLNTMDFDESIPEAYRMSTSEALKQNEALVRRWEKHETVKASLSLRQLIVSTEELRKGLAHLAIELDTFVHTHLSEGAYEVDYAMEQFHRRPTEYFSDIGLLNSRLHCAHTILMTNHDLEIFSKSKATACHCAFGNYGFGPHRFKAMLNKNIPVGLGTDGPGGRCTLDLFEVAHFAVLGQTLVSGTPYHSSSLGYEEALSVCIRNGAKIARLDRNLGCLAVGKYADIVLIGAEDHDQFPVVDPVVTISQNCNGRDVQTVIVNGKIIMKNREFLTIDIEKMRRSVSAQYQDLMKRYHTVLRENNTPY</sequence>
<name>A0A511FRU3_9PROT</name>
<dbReference type="PANTHER" id="PTHR43794">
    <property type="entry name" value="AMINOHYDROLASE SSNA-RELATED"/>
    <property type="match status" value="1"/>
</dbReference>
<accession>A0A511FRU3</accession>
<gene>
    <name evidence="4" type="primary">mtaD</name>
    <name evidence="4" type="ORF">ATR01nite_27510</name>
</gene>
<evidence type="ECO:0000256" key="2">
    <source>
        <dbReference type="ARBA" id="ARBA00022801"/>
    </source>
</evidence>
<dbReference type="Pfam" id="PF01979">
    <property type="entry name" value="Amidohydro_1"/>
    <property type="match status" value="1"/>
</dbReference>
<dbReference type="InterPro" id="IPR050287">
    <property type="entry name" value="MTA/SAH_deaminase"/>
</dbReference>
<dbReference type="AlphaFoldDB" id="A0A511FRU3"/>
<dbReference type="GO" id="GO:0016810">
    <property type="term" value="F:hydrolase activity, acting on carbon-nitrogen (but not peptide) bonds"/>
    <property type="evidence" value="ECO:0007669"/>
    <property type="project" value="InterPro"/>
</dbReference>
<comment type="caution">
    <text evidence="4">The sequence shown here is derived from an EMBL/GenBank/DDBJ whole genome shotgun (WGS) entry which is preliminary data.</text>
</comment>
<feature type="domain" description="Amidohydrolase-related" evidence="3">
    <location>
        <begin position="63"/>
        <end position="423"/>
    </location>
</feature>
<dbReference type="SUPFAM" id="SSF51338">
    <property type="entry name" value="Composite domain of metallo-dependent hydrolases"/>
    <property type="match status" value="1"/>
</dbReference>
<dbReference type="InterPro" id="IPR032466">
    <property type="entry name" value="Metal_Hydrolase"/>
</dbReference>
<reference evidence="4 5" key="1">
    <citation type="submission" date="2019-07" db="EMBL/GenBank/DDBJ databases">
        <title>Whole genome shotgun sequence of Acetobacter tropicalis NBRC 16470.</title>
        <authorList>
            <person name="Hosoyama A."/>
            <person name="Uohara A."/>
            <person name="Ohji S."/>
            <person name="Ichikawa N."/>
        </authorList>
    </citation>
    <scope>NUCLEOTIDE SEQUENCE [LARGE SCALE GENOMIC DNA]</scope>
    <source>
        <strain evidence="4 5">NBRC 16470</strain>
    </source>
</reference>
<evidence type="ECO:0000313" key="5">
    <source>
        <dbReference type="Proteomes" id="UP000321800"/>
    </source>
</evidence>
<dbReference type="EMBL" id="BJVR01000054">
    <property type="protein sequence ID" value="GEL51676.1"/>
    <property type="molecule type" value="Genomic_DNA"/>
</dbReference>
<protein>
    <submittedName>
        <fullName evidence="4">5-methylthioadenosine/S-adenosylhomocysteine deaminase</fullName>
    </submittedName>
</protein>
<dbReference type="InterPro" id="IPR006680">
    <property type="entry name" value="Amidohydro-rel"/>
</dbReference>
<keyword evidence="2" id="KW-0378">Hydrolase</keyword>
<dbReference type="Gene3D" id="3.20.20.140">
    <property type="entry name" value="Metal-dependent hydrolases"/>
    <property type="match status" value="1"/>
</dbReference>
<evidence type="ECO:0000313" key="4">
    <source>
        <dbReference type="EMBL" id="GEL51676.1"/>
    </source>
</evidence>
<dbReference type="Proteomes" id="UP000321800">
    <property type="component" value="Unassembled WGS sequence"/>
</dbReference>
<dbReference type="SUPFAM" id="SSF51556">
    <property type="entry name" value="Metallo-dependent hydrolases"/>
    <property type="match status" value="1"/>
</dbReference>
<proteinExistence type="inferred from homology"/>
<evidence type="ECO:0000256" key="1">
    <source>
        <dbReference type="ARBA" id="ARBA00006745"/>
    </source>
</evidence>
<dbReference type="PANTHER" id="PTHR43794:SF11">
    <property type="entry name" value="AMIDOHYDROLASE-RELATED DOMAIN-CONTAINING PROTEIN"/>
    <property type="match status" value="1"/>
</dbReference>
<comment type="similarity">
    <text evidence="1">Belongs to the metallo-dependent hydrolases superfamily. ATZ/TRZ family.</text>
</comment>
<dbReference type="InterPro" id="IPR011059">
    <property type="entry name" value="Metal-dep_hydrolase_composite"/>
</dbReference>
<organism evidence="4 5">
    <name type="scientific">Acetobacter tropicalis</name>
    <dbReference type="NCBI Taxonomy" id="104102"/>
    <lineage>
        <taxon>Bacteria</taxon>
        <taxon>Pseudomonadati</taxon>
        <taxon>Pseudomonadota</taxon>
        <taxon>Alphaproteobacteria</taxon>
        <taxon>Acetobacterales</taxon>
        <taxon>Acetobacteraceae</taxon>
        <taxon>Acetobacter</taxon>
    </lineage>
</organism>
<evidence type="ECO:0000259" key="3">
    <source>
        <dbReference type="Pfam" id="PF01979"/>
    </source>
</evidence>
<dbReference type="Gene3D" id="2.30.40.10">
    <property type="entry name" value="Urease, subunit C, domain 1"/>
    <property type="match status" value="1"/>
</dbReference>
<dbReference type="RefSeq" id="WP_082741320.1">
    <property type="nucleotide sequence ID" value="NZ_BJVR01000054.1"/>
</dbReference>